<dbReference type="STRING" id="1246581.A0A2H9TPD0"/>
<keyword evidence="4" id="KW-0539">Nucleus</keyword>
<keyword evidence="6" id="KW-0396">Initiation factor</keyword>
<dbReference type="GO" id="GO:0006367">
    <property type="term" value="P:transcription initiation at RNA polymerase II promoter"/>
    <property type="evidence" value="ECO:0007669"/>
    <property type="project" value="InterPro"/>
</dbReference>
<name>A0A2H9TPD0_9FUNG</name>
<keyword evidence="6" id="KW-0648">Protein biosynthesis</keyword>
<feature type="compositionally biased region" description="Acidic residues" evidence="5">
    <location>
        <begin position="146"/>
        <end position="156"/>
    </location>
</feature>
<sequence>MSNSGDVLWEQKLIESRVFSPQDFPITATRDYSQTAGFFYPTPGVARPGFPATYSTPVPYYAPPRPIMSATVQLPTATGQLTTTIRTVNKPMQPATDEVETVQNDNIPQYDGAMDIHFDCRPFGPTDCVVTLPQYDGGDSEKDGNDNADDDGEEETGSNAKRPRSEIPASIPSAVTTAVEPVDELGSDLDDEDELDGEVDDENIADLILCQYEKIGRVRTRWRGVLRAGIIHVNGSDFCFSRSNTDFDW</sequence>
<dbReference type="SUPFAM" id="SSF50784">
    <property type="entry name" value="Transcription factor IIA (TFIIA), beta-barrel domain"/>
    <property type="match status" value="1"/>
</dbReference>
<proteinExistence type="inferred from homology"/>
<organism evidence="6 7">
    <name type="scientific">Paramicrosporidium saccamoebae</name>
    <dbReference type="NCBI Taxonomy" id="1246581"/>
    <lineage>
        <taxon>Eukaryota</taxon>
        <taxon>Fungi</taxon>
        <taxon>Fungi incertae sedis</taxon>
        <taxon>Cryptomycota</taxon>
        <taxon>Cryptomycota incertae sedis</taxon>
        <taxon>Paramicrosporidium</taxon>
    </lineage>
</organism>
<dbReference type="EMBL" id="MTSL01000050">
    <property type="protein sequence ID" value="PJF19594.1"/>
    <property type="molecule type" value="Genomic_DNA"/>
</dbReference>
<keyword evidence="7" id="KW-1185">Reference proteome</keyword>
<dbReference type="OrthoDB" id="6275927at2759"/>
<accession>A0A2H9TPD0</accession>
<comment type="similarity">
    <text evidence="2">Belongs to the TFIIA subunit 1 family.</text>
</comment>
<evidence type="ECO:0000256" key="5">
    <source>
        <dbReference type="SAM" id="MobiDB-lite"/>
    </source>
</evidence>
<comment type="caution">
    <text evidence="6">The sequence shown here is derived from an EMBL/GenBank/DDBJ whole genome shotgun (WGS) entry which is preliminary data.</text>
</comment>
<dbReference type="Proteomes" id="UP000240830">
    <property type="component" value="Unassembled WGS sequence"/>
</dbReference>
<dbReference type="SMART" id="SM01371">
    <property type="entry name" value="TFIIA"/>
    <property type="match status" value="1"/>
</dbReference>
<keyword evidence="3" id="KW-0804">Transcription</keyword>
<evidence type="ECO:0000256" key="3">
    <source>
        <dbReference type="ARBA" id="ARBA00023163"/>
    </source>
</evidence>
<evidence type="ECO:0000313" key="7">
    <source>
        <dbReference type="Proteomes" id="UP000240830"/>
    </source>
</evidence>
<reference evidence="6 7" key="1">
    <citation type="submission" date="2016-10" db="EMBL/GenBank/DDBJ databases">
        <title>The genome of Paramicrosporidium saccamoebae is the missing link in understanding Cryptomycota and Microsporidia evolution.</title>
        <authorList>
            <person name="Quandt C.A."/>
            <person name="Beaudet D."/>
            <person name="Corsaro D."/>
            <person name="Michel R."/>
            <person name="Corradi N."/>
            <person name="James T."/>
        </authorList>
    </citation>
    <scope>NUCLEOTIDE SEQUENCE [LARGE SCALE GENOMIC DNA]</scope>
    <source>
        <strain evidence="6 7">KSL3</strain>
    </source>
</reference>
<dbReference type="PANTHER" id="PTHR12694">
    <property type="entry name" value="TRANSCRIPTION INITIATION FACTOR IIA SUBUNIT 1"/>
    <property type="match status" value="1"/>
</dbReference>
<dbReference type="Pfam" id="PF03153">
    <property type="entry name" value="TFIIA"/>
    <property type="match status" value="1"/>
</dbReference>
<dbReference type="InterPro" id="IPR009088">
    <property type="entry name" value="TFIIA_b-brl"/>
</dbReference>
<dbReference type="PANTHER" id="PTHR12694:SF8">
    <property type="entry name" value="TRANSCRIPTION INITIATION FACTOR IIA SUBUNIT 1"/>
    <property type="match status" value="1"/>
</dbReference>
<dbReference type="GO" id="GO:0003743">
    <property type="term" value="F:translation initiation factor activity"/>
    <property type="evidence" value="ECO:0007669"/>
    <property type="project" value="UniProtKB-KW"/>
</dbReference>
<evidence type="ECO:0000256" key="4">
    <source>
        <dbReference type="ARBA" id="ARBA00023242"/>
    </source>
</evidence>
<dbReference type="Gene3D" id="2.30.18.10">
    <property type="entry name" value="Transcription factor IIA (TFIIA), beta-barrel domain"/>
    <property type="match status" value="1"/>
</dbReference>
<evidence type="ECO:0000313" key="6">
    <source>
        <dbReference type="EMBL" id="PJF19594.1"/>
    </source>
</evidence>
<protein>
    <submittedName>
        <fullName evidence="6">Transcription initiation factor IIA large subunit</fullName>
    </submittedName>
</protein>
<feature type="region of interest" description="Disordered" evidence="5">
    <location>
        <begin position="131"/>
        <end position="172"/>
    </location>
</feature>
<evidence type="ECO:0000256" key="2">
    <source>
        <dbReference type="ARBA" id="ARBA00010059"/>
    </source>
</evidence>
<dbReference type="InterPro" id="IPR004855">
    <property type="entry name" value="TFIIA_asu/bsu"/>
</dbReference>
<gene>
    <name evidence="6" type="ORF">PSACC_00590</name>
</gene>
<dbReference type="AlphaFoldDB" id="A0A2H9TPD0"/>
<dbReference type="GO" id="GO:0005672">
    <property type="term" value="C:transcription factor TFIIA complex"/>
    <property type="evidence" value="ECO:0007669"/>
    <property type="project" value="InterPro"/>
</dbReference>
<comment type="subcellular location">
    <subcellularLocation>
        <location evidence="1">Nucleus</location>
    </subcellularLocation>
</comment>
<evidence type="ECO:0000256" key="1">
    <source>
        <dbReference type="ARBA" id="ARBA00004123"/>
    </source>
</evidence>